<accession>G7W3Z9</accession>
<name>G7W3Z9_PAETH</name>
<dbReference type="HOGENOM" id="CLU_860088_0_0_9"/>
<evidence type="ECO:0000313" key="3">
    <source>
        <dbReference type="Proteomes" id="UP000005876"/>
    </source>
</evidence>
<dbReference type="EMBL" id="CP003107">
    <property type="protein sequence ID" value="AET59239.1"/>
    <property type="molecule type" value="Genomic_DNA"/>
</dbReference>
<organism evidence="2 3">
    <name type="scientific">Paenibacillus terrae (strain HPL-003)</name>
    <dbReference type="NCBI Taxonomy" id="985665"/>
    <lineage>
        <taxon>Bacteria</taxon>
        <taxon>Bacillati</taxon>
        <taxon>Bacillota</taxon>
        <taxon>Bacilli</taxon>
        <taxon>Bacillales</taxon>
        <taxon>Paenibacillaceae</taxon>
        <taxon>Paenibacillus</taxon>
    </lineage>
</organism>
<sequence length="345" mass="40024">MIMLLHFIQKSWEAMNLFHPYVNFDGTLDDTQVWSREVLYTGTNGRHVERFYVSPSESYVFKPLTNDEQEGRERWVYEHVLPSLPSVYPRLLDWSDSGGDGGVEWMIFEDLGPLHHLHDEEAMLQAAGLVAGWHALSTDRFTGIPLRGPKPLIQDLVSELYMRKIDVLKLCSSLGFPKQQVQRIYAQLDHFAFSPQLVLSHGDLHPGNYALSGERLMVLDWEHAHLNTPLWDVYHLIDMSHPLFPRRITFDLRIRLLDRYLEQLELLGAGLERGAFMQEYGMFAVVFSLWMLLLIESDLREIETKLHINGDKWSKEQLEAQRGEALACLNQCAAMMEWGQVRRCE</sequence>
<reference evidence="3" key="1">
    <citation type="submission" date="2011-11" db="EMBL/GenBank/DDBJ databases">
        <title>Complete sequence of Paenibacillus terrae HPL-003.</title>
        <authorList>
            <person name="Shin S.H."/>
            <person name="Kim S."/>
            <person name="Kim J.Y."/>
        </authorList>
    </citation>
    <scope>NUCLEOTIDE SEQUENCE [LARGE SCALE GENOMIC DNA]</scope>
    <source>
        <strain evidence="3">HPL-003</strain>
    </source>
</reference>
<dbReference type="InterPro" id="IPR002575">
    <property type="entry name" value="Aminoglycoside_PTrfase"/>
</dbReference>
<reference key="2">
    <citation type="submission" date="2011-11" db="EMBL/GenBank/DDBJ databases">
        <authorList>
            <person name="Shin S.H."/>
            <person name="Kim S."/>
            <person name="Kim J.Y."/>
        </authorList>
    </citation>
    <scope>NUCLEOTIDE SEQUENCE</scope>
    <source>
        <strain>HPL-003</strain>
    </source>
</reference>
<dbReference type="Pfam" id="PF01636">
    <property type="entry name" value="APH"/>
    <property type="match status" value="1"/>
</dbReference>
<dbReference type="RefSeq" id="WP_014279968.1">
    <property type="nucleotide sequence ID" value="NC_016641.1"/>
</dbReference>
<protein>
    <submittedName>
        <fullName evidence="2">Protein licA</fullName>
    </submittedName>
</protein>
<dbReference type="SUPFAM" id="SSF56112">
    <property type="entry name" value="Protein kinase-like (PK-like)"/>
    <property type="match status" value="1"/>
</dbReference>
<gene>
    <name evidence="2" type="ordered locus">HPL003_12420</name>
</gene>
<proteinExistence type="predicted"/>
<dbReference type="Proteomes" id="UP000005876">
    <property type="component" value="Chromosome"/>
</dbReference>
<feature type="domain" description="Aminoglycoside phosphotransferase" evidence="1">
    <location>
        <begin position="72"/>
        <end position="273"/>
    </location>
</feature>
<dbReference type="AlphaFoldDB" id="G7W3Z9"/>
<dbReference type="KEGG" id="pta:HPL003_12420"/>
<evidence type="ECO:0000313" key="2">
    <source>
        <dbReference type="EMBL" id="AET59239.1"/>
    </source>
</evidence>
<dbReference type="eggNOG" id="COG3173">
    <property type="taxonomic scope" value="Bacteria"/>
</dbReference>
<reference evidence="2 3" key="3">
    <citation type="journal article" date="2012" name="J. Bacteriol.">
        <title>Genome Sequence of Paenibacillus terrae HPL-003, a Xylanase-Producing Bacterium Isolated from Soil Found in Forest Residue.</title>
        <authorList>
            <person name="Shin S.H."/>
            <person name="Kim S."/>
            <person name="Kim J.Y."/>
            <person name="Song H.Y."/>
            <person name="Cho S.J."/>
            <person name="Kim D.R."/>
            <person name="Lee K.I."/>
            <person name="Lim H.K."/>
            <person name="Park N.J."/>
            <person name="Hwang I.T."/>
            <person name="Yang K.S."/>
        </authorList>
    </citation>
    <scope>NUCLEOTIDE SEQUENCE [LARGE SCALE GENOMIC DNA]</scope>
    <source>
        <strain evidence="2 3">HPL-003</strain>
    </source>
</reference>
<evidence type="ECO:0000259" key="1">
    <source>
        <dbReference type="Pfam" id="PF01636"/>
    </source>
</evidence>
<dbReference type="InterPro" id="IPR011009">
    <property type="entry name" value="Kinase-like_dom_sf"/>
</dbReference>
<dbReference type="Gene3D" id="3.90.1200.10">
    <property type="match status" value="1"/>
</dbReference>
<dbReference type="STRING" id="985665.HPL003_12420"/>